<gene>
    <name evidence="1" type="ORF">EVEC_LOCUS1745</name>
</gene>
<keyword evidence="2" id="KW-1185">Reference proteome</keyword>
<dbReference type="Proteomes" id="UP000274131">
    <property type="component" value="Unassembled WGS sequence"/>
</dbReference>
<evidence type="ECO:0000313" key="3">
    <source>
        <dbReference type="WBParaSite" id="EVEC_0000203701-mRNA-1"/>
    </source>
</evidence>
<proteinExistence type="predicted"/>
<evidence type="ECO:0000313" key="1">
    <source>
        <dbReference type="EMBL" id="VDD86602.1"/>
    </source>
</evidence>
<reference evidence="1 2" key="2">
    <citation type="submission" date="2018-10" db="EMBL/GenBank/DDBJ databases">
        <authorList>
            <consortium name="Pathogen Informatics"/>
        </authorList>
    </citation>
    <scope>NUCLEOTIDE SEQUENCE [LARGE SCALE GENOMIC DNA]</scope>
</reference>
<organism evidence="3">
    <name type="scientific">Enterobius vermicularis</name>
    <name type="common">Human pinworm</name>
    <dbReference type="NCBI Taxonomy" id="51028"/>
    <lineage>
        <taxon>Eukaryota</taxon>
        <taxon>Metazoa</taxon>
        <taxon>Ecdysozoa</taxon>
        <taxon>Nematoda</taxon>
        <taxon>Chromadorea</taxon>
        <taxon>Rhabditida</taxon>
        <taxon>Spirurina</taxon>
        <taxon>Oxyuridomorpha</taxon>
        <taxon>Oxyuroidea</taxon>
        <taxon>Oxyuridae</taxon>
        <taxon>Enterobius</taxon>
    </lineage>
</organism>
<dbReference type="WBParaSite" id="EVEC_0000203701-mRNA-1">
    <property type="protein sequence ID" value="EVEC_0000203701-mRNA-1"/>
    <property type="gene ID" value="EVEC_0000203701"/>
</dbReference>
<dbReference type="AlphaFoldDB" id="A0A158Q9G9"/>
<name>A0A158Q9G9_ENTVE</name>
<sequence>MSIGSLEDSKFCEGGSVEYVRDADGEIVRVSKLPHLKRICFCQSDVPLKLQILQNEKRFVRELNYNALNFERISEIGTYYRNVNFSEAFALYYTSTKRILSHFQLVPGLLSIKNCKSLTRINFKEDLKLYEGYNHVDQRDKEV</sequence>
<dbReference type="EMBL" id="UXUI01007260">
    <property type="protein sequence ID" value="VDD86602.1"/>
    <property type="molecule type" value="Genomic_DNA"/>
</dbReference>
<accession>A0A158Q9G9</accession>
<evidence type="ECO:0000313" key="2">
    <source>
        <dbReference type="Proteomes" id="UP000274131"/>
    </source>
</evidence>
<protein>
    <submittedName>
        <fullName evidence="3">Recep_L_domain domain-containing protein</fullName>
    </submittedName>
</protein>
<reference evidence="3" key="1">
    <citation type="submission" date="2016-04" db="UniProtKB">
        <authorList>
            <consortium name="WormBaseParasite"/>
        </authorList>
    </citation>
    <scope>IDENTIFICATION</scope>
</reference>